<evidence type="ECO:0000313" key="2">
    <source>
        <dbReference type="EMBL" id="CAD0350345.1"/>
    </source>
</evidence>
<dbReference type="SUPFAM" id="SSF53474">
    <property type="entry name" value="alpha/beta-Hydrolases"/>
    <property type="match status" value="1"/>
</dbReference>
<evidence type="ECO:0000256" key="1">
    <source>
        <dbReference type="SAM" id="MobiDB-lite"/>
    </source>
</evidence>
<dbReference type="Gene3D" id="3.40.50.1820">
    <property type="entry name" value="alpha/beta hydrolase"/>
    <property type="match status" value="1"/>
</dbReference>
<feature type="region of interest" description="Disordered" evidence="1">
    <location>
        <begin position="549"/>
        <end position="572"/>
    </location>
</feature>
<dbReference type="EMBL" id="LR828261">
    <property type="protein sequence ID" value="CAD0350345.1"/>
    <property type="molecule type" value="Genomic_DNA"/>
</dbReference>
<name>A0A6V7EGL0_9XANT</name>
<organism evidence="2">
    <name type="scientific">Xanthomonas hortorum pv. pelargonii</name>
    <dbReference type="NCBI Taxonomy" id="453602"/>
    <lineage>
        <taxon>Bacteria</taxon>
        <taxon>Pseudomonadati</taxon>
        <taxon>Pseudomonadota</taxon>
        <taxon>Gammaproteobacteria</taxon>
        <taxon>Lysobacterales</taxon>
        <taxon>Lysobacteraceae</taxon>
        <taxon>Xanthomonas</taxon>
    </lineage>
</organism>
<accession>A0A6V7EGL0</accession>
<sequence length="681" mass="74044">MTSRLRGRRTAAVLAGVLGSLLLSGCAMVTVQSHSSGDYIARTRGDVLSTGALSQASSETQQVAGLQPKACRSDPLPCLQQLTSVAGIGEERRLATQAELWTAHAIALGGRDPTTMSDAAVDAWLEAARHAYAYLFFSARPPSARAFENRQTQVRDYYNYAVQQVIERLFARAQQTGQNEREPTTLGRWQVAIDMSAYRLPGGGNTPRAIFAASALRFNGLRSTYRRDGFGAELVAELVAEVDPQVVGDPAGLALQQAATAVASPERPLPTFSEMPYAPATLLLRFEGETLDAVLRGNIATVVPYDPYRQNEVVLHDQRVPLAANFTAAYGLWLAKSGFAAQSLRSMLGSARGIDRPHLYLMQPYDPDRRVLLMLHGLASSPEAWVNVANEVMGDETLRQRYQIWQVYYPTNAPVAVNRAEIQALVERSLQHFDPAGTAIASHDMVLIGHSMGGVIGRLLVSSSGDTLWNSLLENYRLEGERGARVRAKLSPLLHFSPLPQVDRAIFIAAPHRGTPLAEGGLGRFVGRLVRLPIALLDRFGDVLQDLANSERDGQGGGPRRKGRLLPPTSIDNLRDTDPFVRASMDLPISPQVHYHTIVGREKPQVPLADSDDGLVPYRSAHLQGAESELVVTSWHSVQETPQAILEIRRILHAQLQAEEAGNTSAHGAQGEIPAAPSATF</sequence>
<dbReference type="EMBL" id="LR828261">
    <property type="protein sequence ID" value="CAD0350339.1"/>
    <property type="molecule type" value="Genomic_DNA"/>
</dbReference>
<reference evidence="2" key="1">
    <citation type="submission" date="2020-07" db="EMBL/GenBank/DDBJ databases">
        <authorList>
            <person name="Pothier F. J."/>
        </authorList>
    </citation>
    <scope>NUCLEOTIDE SEQUENCE</scope>
    <source>
        <strain evidence="2">CFBP 2533</strain>
    </source>
</reference>
<gene>
    <name evidence="2" type="ORF">CFBP2533_35610</name>
</gene>
<protein>
    <recommendedName>
        <fullName evidence="3">AB hydrolase-1 domain-containing protein</fullName>
    </recommendedName>
</protein>
<feature type="region of interest" description="Disordered" evidence="1">
    <location>
        <begin position="662"/>
        <end position="681"/>
    </location>
</feature>
<dbReference type="AlphaFoldDB" id="A0A6V7EGL0"/>
<evidence type="ECO:0008006" key="3">
    <source>
        <dbReference type="Google" id="ProtNLM"/>
    </source>
</evidence>
<dbReference type="InterPro" id="IPR029058">
    <property type="entry name" value="AB_hydrolase_fold"/>
</dbReference>
<dbReference type="PROSITE" id="PS51257">
    <property type="entry name" value="PROKAR_LIPOPROTEIN"/>
    <property type="match status" value="1"/>
</dbReference>
<proteinExistence type="predicted"/>